<sequence length="70" mass="8251">MKIEELQQLLGYLYRTTYKGDTDVQLCLLELGYAINRLLENGRLTPFNEYDENKEIIFNEYKGMNINGIN</sequence>
<reference evidence="1" key="1">
    <citation type="submission" date="2017-06" db="EMBL/GenBank/DDBJ databases">
        <title>Novel phages from South African skin metaviromes.</title>
        <authorList>
            <person name="van Zyl L.J."/>
            <person name="Abrahams Y."/>
            <person name="Stander E.A."/>
            <person name="Kirby B.M."/>
            <person name="Clavaud C."/>
            <person name="Farcet C."/>
            <person name="Breton L."/>
            <person name="Trindade M.I."/>
        </authorList>
    </citation>
    <scope>NUCLEOTIDE SEQUENCE</scope>
</reference>
<name>A0A2H4JDT4_9CAUD</name>
<gene>
    <name evidence="1" type="ORF">10F4_3</name>
</gene>
<evidence type="ECO:0008006" key="2">
    <source>
        <dbReference type="Google" id="ProtNLM"/>
    </source>
</evidence>
<evidence type="ECO:0000313" key="1">
    <source>
        <dbReference type="EMBL" id="ASN72859.1"/>
    </source>
</evidence>
<proteinExistence type="predicted"/>
<dbReference type="EMBL" id="MF417980">
    <property type="protein sequence ID" value="ASN72859.1"/>
    <property type="molecule type" value="Genomic_DNA"/>
</dbReference>
<accession>A0A2H4JDT4</accession>
<organism evidence="1">
    <name type="scientific">uncultured Caudovirales phage</name>
    <dbReference type="NCBI Taxonomy" id="2100421"/>
    <lineage>
        <taxon>Viruses</taxon>
        <taxon>Duplodnaviria</taxon>
        <taxon>Heunggongvirae</taxon>
        <taxon>Uroviricota</taxon>
        <taxon>Caudoviricetes</taxon>
        <taxon>Peduoviridae</taxon>
        <taxon>Maltschvirus</taxon>
        <taxon>Maltschvirus maltsch</taxon>
    </lineage>
</organism>
<protein>
    <recommendedName>
        <fullName evidence="2">Phage protein</fullName>
    </recommendedName>
</protein>